<dbReference type="OrthoDB" id="10461585at2759"/>
<protein>
    <submittedName>
        <fullName evidence="1">Uncharacterized protein</fullName>
    </submittedName>
</protein>
<dbReference type="VEuPathDB" id="AmoebaDB:NF0000580"/>
<gene>
    <name evidence="1" type="ORF">FDP41_007396</name>
</gene>
<reference evidence="1 2" key="1">
    <citation type="journal article" date="2019" name="Sci. Rep.">
        <title>Nanopore sequencing improves the draft genome of the human pathogenic amoeba Naegleria fowleri.</title>
        <authorList>
            <person name="Liechti N."/>
            <person name="Schurch N."/>
            <person name="Bruggmann R."/>
            <person name="Wittwer M."/>
        </authorList>
    </citation>
    <scope>NUCLEOTIDE SEQUENCE [LARGE SCALE GENOMIC DNA]</scope>
    <source>
        <strain evidence="1 2">ATCC 30894</strain>
    </source>
</reference>
<evidence type="ECO:0000313" key="2">
    <source>
        <dbReference type="Proteomes" id="UP000444721"/>
    </source>
</evidence>
<keyword evidence="2" id="KW-1185">Reference proteome</keyword>
<dbReference type="GeneID" id="68114614"/>
<dbReference type="EMBL" id="VFQX01000003">
    <property type="protein sequence ID" value="KAF0984219.1"/>
    <property type="molecule type" value="Genomic_DNA"/>
</dbReference>
<dbReference type="OMA" id="KNISKCC"/>
<name>A0A6A5CG03_NAEFO</name>
<dbReference type="Proteomes" id="UP000444721">
    <property type="component" value="Unassembled WGS sequence"/>
</dbReference>
<proteinExistence type="predicted"/>
<dbReference type="VEuPathDB" id="AmoebaDB:FDP41_007396"/>
<evidence type="ECO:0000313" key="1">
    <source>
        <dbReference type="EMBL" id="KAF0984219.1"/>
    </source>
</evidence>
<comment type="caution">
    <text evidence="1">The sequence shown here is derived from an EMBL/GenBank/DDBJ whole genome shotgun (WGS) entry which is preliminary data.</text>
</comment>
<dbReference type="VEuPathDB" id="AmoebaDB:NfTy_002810"/>
<organism evidence="1 2">
    <name type="scientific">Naegleria fowleri</name>
    <name type="common">Brain eating amoeba</name>
    <dbReference type="NCBI Taxonomy" id="5763"/>
    <lineage>
        <taxon>Eukaryota</taxon>
        <taxon>Discoba</taxon>
        <taxon>Heterolobosea</taxon>
        <taxon>Tetramitia</taxon>
        <taxon>Eutetramitia</taxon>
        <taxon>Vahlkampfiidae</taxon>
        <taxon>Naegleria</taxon>
    </lineage>
</organism>
<accession>A0A6A5CG03</accession>
<sequence length="131" mass="14598">MSSKSSYQAPPLSAFKSSFTCPLCKKFNETQDIRKTTAGKIYRICSHCHCTSDLHFPPETVVIEWKHSSRCASCACTDYRPVQGIECACGHLGSYHHSIREPGQTREQAARTMKSELIPGVYDASSHDDLI</sequence>
<dbReference type="RefSeq" id="XP_044568932.1">
    <property type="nucleotide sequence ID" value="XM_044711136.1"/>
</dbReference>
<dbReference type="AlphaFoldDB" id="A0A6A5CG03"/>